<dbReference type="InterPro" id="IPR036389">
    <property type="entry name" value="RNase_III_sf"/>
</dbReference>
<dbReference type="GO" id="GO:0010468">
    <property type="term" value="P:regulation of gene expression"/>
    <property type="evidence" value="ECO:0007669"/>
    <property type="project" value="TreeGrafter"/>
</dbReference>
<keyword evidence="10 15" id="KW-0479">Metal-binding</keyword>
<dbReference type="Proteomes" id="UP000288405">
    <property type="component" value="Unassembled WGS sequence"/>
</dbReference>
<dbReference type="InterPro" id="IPR011907">
    <property type="entry name" value="RNase_III"/>
</dbReference>
<dbReference type="OrthoDB" id="9805026at2"/>
<dbReference type="InterPro" id="IPR014720">
    <property type="entry name" value="dsRBD_dom"/>
</dbReference>
<feature type="binding site" evidence="15">
    <location>
        <position position="43"/>
    </location>
    <ligand>
        <name>Mg(2+)</name>
        <dbReference type="ChEBI" id="CHEBI:18420"/>
    </ligand>
</feature>
<evidence type="ECO:0000313" key="18">
    <source>
        <dbReference type="EMBL" id="RUO36344.1"/>
    </source>
</evidence>
<dbReference type="PROSITE" id="PS50142">
    <property type="entry name" value="RNASE_3_2"/>
    <property type="match status" value="1"/>
</dbReference>
<feature type="domain" description="RNase III" evidence="17">
    <location>
        <begin position="8"/>
        <end position="130"/>
    </location>
</feature>
<dbReference type="InterPro" id="IPR000999">
    <property type="entry name" value="RNase_III_dom"/>
</dbReference>
<dbReference type="PROSITE" id="PS00517">
    <property type="entry name" value="RNASE_3_1"/>
    <property type="match status" value="1"/>
</dbReference>
<dbReference type="RefSeq" id="WP_126775656.1">
    <property type="nucleotide sequence ID" value="NZ_PIPM01000001.1"/>
</dbReference>
<feature type="binding site" evidence="15">
    <location>
        <position position="116"/>
    </location>
    <ligand>
        <name>Mg(2+)</name>
        <dbReference type="ChEBI" id="CHEBI:18420"/>
    </ligand>
</feature>
<dbReference type="NCBIfam" id="TIGR02191">
    <property type="entry name" value="RNaseIII"/>
    <property type="match status" value="1"/>
</dbReference>
<keyword evidence="14 15" id="KW-0694">RNA-binding</keyword>
<feature type="domain" description="DRBM" evidence="16">
    <location>
        <begin position="157"/>
        <end position="227"/>
    </location>
</feature>
<comment type="subunit">
    <text evidence="4 15">Homodimer.</text>
</comment>
<evidence type="ECO:0000256" key="11">
    <source>
        <dbReference type="ARBA" id="ARBA00022759"/>
    </source>
</evidence>
<keyword evidence="9 15" id="KW-0540">Nuclease</keyword>
<comment type="caution">
    <text evidence="18">The sequence shown here is derived from an EMBL/GenBank/DDBJ whole genome shotgun (WGS) entry which is preliminary data.</text>
</comment>
<evidence type="ECO:0000256" key="7">
    <source>
        <dbReference type="ARBA" id="ARBA00022664"/>
    </source>
</evidence>
<accession>A0A432WRE4</accession>
<dbReference type="Pfam" id="PF14622">
    <property type="entry name" value="Ribonucleas_3_3"/>
    <property type="match status" value="1"/>
</dbReference>
<comment type="similarity">
    <text evidence="3">Belongs to the ribonuclease III family.</text>
</comment>
<keyword evidence="15" id="KW-0699">rRNA-binding</keyword>
<feature type="active site" evidence="15">
    <location>
        <position position="119"/>
    </location>
</feature>
<feature type="active site" evidence="15">
    <location>
        <position position="47"/>
    </location>
</feature>
<dbReference type="Pfam" id="PF00035">
    <property type="entry name" value="dsrm"/>
    <property type="match status" value="1"/>
</dbReference>
<comment type="catalytic activity">
    <reaction evidence="1 15">
        <text>Endonucleolytic cleavage to 5'-phosphomonoester.</text>
        <dbReference type="EC" id="3.1.26.3"/>
    </reaction>
</comment>
<keyword evidence="19" id="KW-1185">Reference proteome</keyword>
<evidence type="ECO:0000256" key="4">
    <source>
        <dbReference type="ARBA" id="ARBA00011738"/>
    </source>
</evidence>
<keyword evidence="5 15" id="KW-0963">Cytoplasm</keyword>
<dbReference type="SMART" id="SM00358">
    <property type="entry name" value="DSRM"/>
    <property type="match status" value="1"/>
</dbReference>
<dbReference type="Gene3D" id="3.30.160.20">
    <property type="match status" value="1"/>
</dbReference>
<dbReference type="SUPFAM" id="SSF69065">
    <property type="entry name" value="RNase III domain-like"/>
    <property type="match status" value="1"/>
</dbReference>
<dbReference type="SMART" id="SM00535">
    <property type="entry name" value="RIBOc"/>
    <property type="match status" value="1"/>
</dbReference>
<feature type="binding site" evidence="15">
    <location>
        <position position="119"/>
    </location>
    <ligand>
        <name>Mg(2+)</name>
        <dbReference type="ChEBI" id="CHEBI:18420"/>
    </ligand>
</feature>
<evidence type="ECO:0000256" key="9">
    <source>
        <dbReference type="ARBA" id="ARBA00022722"/>
    </source>
</evidence>
<comment type="cofactor">
    <cofactor evidence="15">
        <name>Mg(2+)</name>
        <dbReference type="ChEBI" id="CHEBI:18420"/>
    </cofactor>
</comment>
<comment type="subcellular location">
    <subcellularLocation>
        <location evidence="2 15">Cytoplasm</location>
    </subcellularLocation>
</comment>
<name>A0A432WRE4_9GAMM</name>
<organism evidence="18 19">
    <name type="scientific">Aliidiomarina sanyensis</name>
    <dbReference type="NCBI Taxonomy" id="1249555"/>
    <lineage>
        <taxon>Bacteria</taxon>
        <taxon>Pseudomonadati</taxon>
        <taxon>Pseudomonadota</taxon>
        <taxon>Gammaproteobacteria</taxon>
        <taxon>Alteromonadales</taxon>
        <taxon>Idiomarinaceae</taxon>
        <taxon>Aliidiomarina</taxon>
    </lineage>
</organism>
<sequence length="235" mass="26038">MSLTAQQRKDLEQRIGYQFTDVAYLHQALTHRSASEAHYERLEFLGDSILSVVIAEALYHQFPKSPEGELSRMRATLVCGSMLAKIARDFDLGRFLNLGPGEMKSGGHRRESILSDAVEAIIGAVFLDSNIQTAQALVRAWFAPRLAAIKPGNNQKDPKTRLQEFLQGRQLSLPVYEVEMTQGQAHNQRFTVSCTVENLPEAVLATGTSRRKAEQAAASKVIELLAEQTGSKELL</sequence>
<dbReference type="FunFam" id="1.10.1520.10:FF:000001">
    <property type="entry name" value="Ribonuclease 3"/>
    <property type="match status" value="1"/>
</dbReference>
<keyword evidence="13 15" id="KW-0460">Magnesium</keyword>
<dbReference type="PANTHER" id="PTHR11207">
    <property type="entry name" value="RIBONUCLEASE III"/>
    <property type="match status" value="1"/>
</dbReference>
<dbReference type="FunFam" id="3.30.160.20:FF:000003">
    <property type="entry name" value="Ribonuclease 3"/>
    <property type="match status" value="1"/>
</dbReference>
<dbReference type="GO" id="GO:0046872">
    <property type="term" value="F:metal ion binding"/>
    <property type="evidence" value="ECO:0007669"/>
    <property type="project" value="UniProtKB-KW"/>
</dbReference>
<dbReference type="AlphaFoldDB" id="A0A432WRE4"/>
<dbReference type="GO" id="GO:0005737">
    <property type="term" value="C:cytoplasm"/>
    <property type="evidence" value="ECO:0007669"/>
    <property type="project" value="UniProtKB-SubCell"/>
</dbReference>
<dbReference type="GO" id="GO:0006397">
    <property type="term" value="P:mRNA processing"/>
    <property type="evidence" value="ECO:0007669"/>
    <property type="project" value="UniProtKB-UniRule"/>
</dbReference>
<dbReference type="EMBL" id="PIPM01000001">
    <property type="protein sequence ID" value="RUO36344.1"/>
    <property type="molecule type" value="Genomic_DNA"/>
</dbReference>
<evidence type="ECO:0000256" key="10">
    <source>
        <dbReference type="ARBA" id="ARBA00022723"/>
    </source>
</evidence>
<dbReference type="GO" id="GO:0006364">
    <property type="term" value="P:rRNA processing"/>
    <property type="evidence" value="ECO:0007669"/>
    <property type="project" value="UniProtKB-UniRule"/>
</dbReference>
<evidence type="ECO:0000256" key="5">
    <source>
        <dbReference type="ARBA" id="ARBA00022490"/>
    </source>
</evidence>
<dbReference type="EC" id="3.1.26.3" evidence="15"/>
<dbReference type="HAMAP" id="MF_00104">
    <property type="entry name" value="RNase_III"/>
    <property type="match status" value="1"/>
</dbReference>
<evidence type="ECO:0000256" key="12">
    <source>
        <dbReference type="ARBA" id="ARBA00022801"/>
    </source>
</evidence>
<evidence type="ECO:0000256" key="15">
    <source>
        <dbReference type="HAMAP-Rule" id="MF_00104"/>
    </source>
</evidence>
<evidence type="ECO:0000256" key="14">
    <source>
        <dbReference type="ARBA" id="ARBA00022884"/>
    </source>
</evidence>
<keyword evidence="8 15" id="KW-0819">tRNA processing</keyword>
<evidence type="ECO:0000256" key="2">
    <source>
        <dbReference type="ARBA" id="ARBA00004496"/>
    </source>
</evidence>
<gene>
    <name evidence="15" type="primary">rnc</name>
    <name evidence="18" type="ORF">CWE11_00545</name>
</gene>
<dbReference type="GO" id="GO:0019843">
    <property type="term" value="F:rRNA binding"/>
    <property type="evidence" value="ECO:0007669"/>
    <property type="project" value="UniProtKB-KW"/>
</dbReference>
<keyword evidence="11 15" id="KW-0255">Endonuclease</keyword>
<evidence type="ECO:0000259" key="17">
    <source>
        <dbReference type="PROSITE" id="PS50142"/>
    </source>
</evidence>
<dbReference type="PANTHER" id="PTHR11207:SF0">
    <property type="entry name" value="RIBONUCLEASE 3"/>
    <property type="match status" value="1"/>
</dbReference>
<proteinExistence type="inferred from homology"/>
<reference evidence="18 19" key="1">
    <citation type="journal article" date="2011" name="Front. Microbiol.">
        <title>Genomic signatures of strain selection and enhancement in Bacillus atrophaeus var. globigii, a historical biowarfare simulant.</title>
        <authorList>
            <person name="Gibbons H.S."/>
            <person name="Broomall S.M."/>
            <person name="McNew L.A."/>
            <person name="Daligault H."/>
            <person name="Chapman C."/>
            <person name="Bruce D."/>
            <person name="Karavis M."/>
            <person name="Krepps M."/>
            <person name="McGregor P.A."/>
            <person name="Hong C."/>
            <person name="Park K.H."/>
            <person name="Akmal A."/>
            <person name="Feldman A."/>
            <person name="Lin J.S."/>
            <person name="Chang W.E."/>
            <person name="Higgs B.W."/>
            <person name="Demirev P."/>
            <person name="Lindquist J."/>
            <person name="Liem A."/>
            <person name="Fochler E."/>
            <person name="Read T.D."/>
            <person name="Tapia R."/>
            <person name="Johnson S."/>
            <person name="Bishop-Lilly K.A."/>
            <person name="Detter C."/>
            <person name="Han C."/>
            <person name="Sozhamannan S."/>
            <person name="Rosenzweig C.N."/>
            <person name="Skowronski E.W."/>
        </authorList>
    </citation>
    <scope>NUCLEOTIDE SEQUENCE [LARGE SCALE GENOMIC DNA]</scope>
    <source>
        <strain evidence="18 19">GYP-17</strain>
    </source>
</reference>
<dbReference type="PROSITE" id="PS50137">
    <property type="entry name" value="DS_RBD"/>
    <property type="match status" value="1"/>
</dbReference>
<dbReference type="GO" id="GO:0008033">
    <property type="term" value="P:tRNA processing"/>
    <property type="evidence" value="ECO:0007669"/>
    <property type="project" value="UniProtKB-KW"/>
</dbReference>
<dbReference type="GO" id="GO:0004525">
    <property type="term" value="F:ribonuclease III activity"/>
    <property type="evidence" value="ECO:0007669"/>
    <property type="project" value="UniProtKB-UniRule"/>
</dbReference>
<evidence type="ECO:0000259" key="16">
    <source>
        <dbReference type="PROSITE" id="PS50137"/>
    </source>
</evidence>
<dbReference type="CDD" id="cd00593">
    <property type="entry name" value="RIBOc"/>
    <property type="match status" value="1"/>
</dbReference>
<protein>
    <recommendedName>
        <fullName evidence="15">Ribonuclease 3</fullName>
        <ecNumber evidence="15">3.1.26.3</ecNumber>
    </recommendedName>
    <alternativeName>
        <fullName evidence="15">Ribonuclease III</fullName>
        <shortName evidence="15">RNase III</shortName>
    </alternativeName>
</protein>
<dbReference type="GO" id="GO:0003725">
    <property type="term" value="F:double-stranded RNA binding"/>
    <property type="evidence" value="ECO:0007669"/>
    <property type="project" value="TreeGrafter"/>
</dbReference>
<dbReference type="SUPFAM" id="SSF54768">
    <property type="entry name" value="dsRNA-binding domain-like"/>
    <property type="match status" value="1"/>
</dbReference>
<dbReference type="CDD" id="cd10845">
    <property type="entry name" value="DSRM_RNAse_III_family"/>
    <property type="match status" value="1"/>
</dbReference>
<dbReference type="GO" id="GO:0042802">
    <property type="term" value="F:identical protein binding"/>
    <property type="evidence" value="ECO:0007669"/>
    <property type="project" value="UniProtKB-ARBA"/>
</dbReference>
<evidence type="ECO:0000256" key="6">
    <source>
        <dbReference type="ARBA" id="ARBA00022552"/>
    </source>
</evidence>
<keyword evidence="12 15" id="KW-0378">Hydrolase</keyword>
<comment type="function">
    <text evidence="15">Digests double-stranded RNA. Involved in the processing of primary rRNA transcript to yield the immediate precursors to the large and small rRNAs (23S and 16S). Processes some mRNAs, and tRNAs when they are encoded in the rRNA operon. Processes pre-crRNA and tracrRNA of type II CRISPR loci if present in the organism.</text>
</comment>
<evidence type="ECO:0000256" key="13">
    <source>
        <dbReference type="ARBA" id="ARBA00022842"/>
    </source>
</evidence>
<keyword evidence="6 15" id="KW-0698">rRNA processing</keyword>
<evidence type="ECO:0000256" key="3">
    <source>
        <dbReference type="ARBA" id="ARBA00010183"/>
    </source>
</evidence>
<evidence type="ECO:0000256" key="1">
    <source>
        <dbReference type="ARBA" id="ARBA00000109"/>
    </source>
</evidence>
<evidence type="ECO:0000313" key="19">
    <source>
        <dbReference type="Proteomes" id="UP000288405"/>
    </source>
</evidence>
<evidence type="ECO:0000256" key="8">
    <source>
        <dbReference type="ARBA" id="ARBA00022694"/>
    </source>
</evidence>
<dbReference type="Gene3D" id="1.10.1520.10">
    <property type="entry name" value="Ribonuclease III domain"/>
    <property type="match status" value="1"/>
</dbReference>
<keyword evidence="7 15" id="KW-0507">mRNA processing</keyword>